<feature type="compositionally biased region" description="Basic and acidic residues" evidence="1">
    <location>
        <begin position="7"/>
        <end position="21"/>
    </location>
</feature>
<proteinExistence type="predicted"/>
<reference evidence="2 3" key="1">
    <citation type="submission" date="2019-01" db="EMBL/GenBank/DDBJ databases">
        <title>Sinorhodobacter populi sp. nov. isolated from the symptomatic bark tissue of Populus euramericana canker.</title>
        <authorList>
            <person name="Xu G."/>
        </authorList>
    </citation>
    <scope>NUCLEOTIDE SEQUENCE [LARGE SCALE GENOMIC DNA]</scope>
    <source>
        <strain evidence="2 3">SK2B-1</strain>
    </source>
</reference>
<dbReference type="EMBL" id="SAUZ01000004">
    <property type="protein sequence ID" value="RWR22956.1"/>
    <property type="molecule type" value="Genomic_DNA"/>
</dbReference>
<evidence type="ECO:0000313" key="3">
    <source>
        <dbReference type="Proteomes" id="UP000284476"/>
    </source>
</evidence>
<evidence type="ECO:0000256" key="1">
    <source>
        <dbReference type="SAM" id="MobiDB-lite"/>
    </source>
</evidence>
<name>A0A443JR43_9RHOB</name>
<dbReference type="Proteomes" id="UP000284476">
    <property type="component" value="Unassembled WGS sequence"/>
</dbReference>
<accession>A0A443JR43</accession>
<protein>
    <submittedName>
        <fullName evidence="2">Uncharacterized protein</fullName>
    </submittedName>
</protein>
<sequence>MTGDLSPSREDLRHARLREPGETGTWADKARAVIREVHARLPQGIGLDARIAALDAAYPFEKRCHYPYRVWCRERRNYLTRFAPVSCISAQPSTGGEGISREA</sequence>
<evidence type="ECO:0000313" key="2">
    <source>
        <dbReference type="EMBL" id="RWR22956.1"/>
    </source>
</evidence>
<dbReference type="AlphaFoldDB" id="A0A443JR43"/>
<dbReference type="RefSeq" id="WP_128207940.1">
    <property type="nucleotide sequence ID" value="NZ_JBHRSO010000013.1"/>
</dbReference>
<gene>
    <name evidence="2" type="ORF">D2T30_04835</name>
</gene>
<organism evidence="2 3">
    <name type="scientific">Paenirhodobacter populi</name>
    <dbReference type="NCBI Taxonomy" id="2306993"/>
    <lineage>
        <taxon>Bacteria</taxon>
        <taxon>Pseudomonadati</taxon>
        <taxon>Pseudomonadota</taxon>
        <taxon>Alphaproteobacteria</taxon>
        <taxon>Rhodobacterales</taxon>
        <taxon>Rhodobacter group</taxon>
        <taxon>Paenirhodobacter</taxon>
    </lineage>
</organism>
<reference evidence="2 3" key="2">
    <citation type="submission" date="2019-01" db="EMBL/GenBank/DDBJ databases">
        <authorList>
            <person name="Li Y."/>
        </authorList>
    </citation>
    <scope>NUCLEOTIDE SEQUENCE [LARGE SCALE GENOMIC DNA]</scope>
    <source>
        <strain evidence="2 3">SK2B-1</strain>
    </source>
</reference>
<comment type="caution">
    <text evidence="2">The sequence shown here is derived from an EMBL/GenBank/DDBJ whole genome shotgun (WGS) entry which is preliminary data.</text>
</comment>
<feature type="region of interest" description="Disordered" evidence="1">
    <location>
        <begin position="1"/>
        <end position="23"/>
    </location>
</feature>